<comment type="caution">
    <text evidence="2">The sequence shown here is derived from an EMBL/GenBank/DDBJ whole genome shotgun (WGS) entry which is preliminary data.</text>
</comment>
<dbReference type="InterPro" id="IPR009963">
    <property type="entry name" value="DUF1490"/>
</dbReference>
<dbReference type="Proteomes" id="UP001500621">
    <property type="component" value="Unassembled WGS sequence"/>
</dbReference>
<gene>
    <name evidence="2" type="ORF">GCM10023226_13750</name>
</gene>
<organism evidence="2 3">
    <name type="scientific">Nocardioides nanhaiensis</name>
    <dbReference type="NCBI Taxonomy" id="1476871"/>
    <lineage>
        <taxon>Bacteria</taxon>
        <taxon>Bacillati</taxon>
        <taxon>Actinomycetota</taxon>
        <taxon>Actinomycetes</taxon>
        <taxon>Propionibacteriales</taxon>
        <taxon>Nocardioidaceae</taxon>
        <taxon>Nocardioides</taxon>
    </lineage>
</organism>
<sequence length="95" mass="9675">MIGALVTRAGSAVFTGLVGAVAYDGAKKAVRTGVVREGAVGAIAWGIRGKRVAEVGAEQVRLTTGDLVAEARARVGEQAPPPGDPTQAHDHAHDH</sequence>
<keyword evidence="3" id="KW-1185">Reference proteome</keyword>
<evidence type="ECO:0000313" key="2">
    <source>
        <dbReference type="EMBL" id="GAA4677752.1"/>
    </source>
</evidence>
<feature type="region of interest" description="Disordered" evidence="1">
    <location>
        <begin position="73"/>
        <end position="95"/>
    </location>
</feature>
<evidence type="ECO:0000256" key="1">
    <source>
        <dbReference type="SAM" id="MobiDB-lite"/>
    </source>
</evidence>
<name>A0ABP8W397_9ACTN</name>
<proteinExistence type="predicted"/>
<evidence type="ECO:0000313" key="3">
    <source>
        <dbReference type="Proteomes" id="UP001500621"/>
    </source>
</evidence>
<dbReference type="RefSeq" id="WP_345263982.1">
    <property type="nucleotide sequence ID" value="NZ_BAABIM010000001.1"/>
</dbReference>
<dbReference type="EMBL" id="BAABIM010000001">
    <property type="protein sequence ID" value="GAA4677752.1"/>
    <property type="molecule type" value="Genomic_DNA"/>
</dbReference>
<reference evidence="3" key="1">
    <citation type="journal article" date="2019" name="Int. J. Syst. Evol. Microbiol.">
        <title>The Global Catalogue of Microorganisms (GCM) 10K type strain sequencing project: providing services to taxonomists for standard genome sequencing and annotation.</title>
        <authorList>
            <consortium name="The Broad Institute Genomics Platform"/>
            <consortium name="The Broad Institute Genome Sequencing Center for Infectious Disease"/>
            <person name="Wu L."/>
            <person name="Ma J."/>
        </authorList>
    </citation>
    <scope>NUCLEOTIDE SEQUENCE [LARGE SCALE GENOMIC DNA]</scope>
    <source>
        <strain evidence="3">JCM 18127</strain>
    </source>
</reference>
<protein>
    <recommendedName>
        <fullName evidence="4">DUF1490 family protein</fullName>
    </recommendedName>
</protein>
<dbReference type="Pfam" id="PF07371">
    <property type="entry name" value="DUF1490"/>
    <property type="match status" value="1"/>
</dbReference>
<evidence type="ECO:0008006" key="4">
    <source>
        <dbReference type="Google" id="ProtNLM"/>
    </source>
</evidence>
<accession>A0ABP8W397</accession>